<reference evidence="6 7" key="1">
    <citation type="journal article" date="2024" name="Nat. Commun.">
        <title>Phylogenomics reveals the evolutionary origins of lichenization in chlorophyte algae.</title>
        <authorList>
            <person name="Puginier C."/>
            <person name="Libourel C."/>
            <person name="Otte J."/>
            <person name="Skaloud P."/>
            <person name="Haon M."/>
            <person name="Grisel S."/>
            <person name="Petersen M."/>
            <person name="Berrin J.G."/>
            <person name="Delaux P.M."/>
            <person name="Dal Grande F."/>
            <person name="Keller J."/>
        </authorList>
    </citation>
    <scope>NUCLEOTIDE SEQUENCE [LARGE SCALE GENOMIC DNA]</scope>
    <source>
        <strain evidence="6 7">SAG 2523</strain>
    </source>
</reference>
<dbReference type="Gene3D" id="3.90.1590.10">
    <property type="entry name" value="glutathione-dependent formaldehyde- activating enzyme (gfa)"/>
    <property type="match status" value="1"/>
</dbReference>
<dbReference type="PANTHER" id="PTHR33337">
    <property type="entry name" value="GFA DOMAIN-CONTAINING PROTEIN"/>
    <property type="match status" value="1"/>
</dbReference>
<comment type="caution">
    <text evidence="6">The sequence shown here is derived from an EMBL/GenBank/DDBJ whole genome shotgun (WGS) entry which is preliminary data.</text>
</comment>
<evidence type="ECO:0000256" key="3">
    <source>
        <dbReference type="ARBA" id="ARBA00022833"/>
    </source>
</evidence>
<name>A0AAW1T7F9_9CHLO</name>
<dbReference type="Pfam" id="PF04828">
    <property type="entry name" value="GFA"/>
    <property type="match status" value="1"/>
</dbReference>
<gene>
    <name evidence="6" type="ORF">WJX84_005799</name>
</gene>
<dbReference type="AlphaFoldDB" id="A0AAW1T7F9"/>
<dbReference type="PANTHER" id="PTHR33337:SF40">
    <property type="entry name" value="CENP-V_GFA DOMAIN-CONTAINING PROTEIN-RELATED"/>
    <property type="match status" value="1"/>
</dbReference>
<dbReference type="GO" id="GO:0016846">
    <property type="term" value="F:carbon-sulfur lyase activity"/>
    <property type="evidence" value="ECO:0007669"/>
    <property type="project" value="InterPro"/>
</dbReference>
<comment type="similarity">
    <text evidence="1">Belongs to the Gfa family.</text>
</comment>
<evidence type="ECO:0000313" key="7">
    <source>
        <dbReference type="Proteomes" id="UP001485043"/>
    </source>
</evidence>
<dbReference type="Proteomes" id="UP001485043">
    <property type="component" value="Unassembled WGS sequence"/>
</dbReference>
<evidence type="ECO:0000256" key="1">
    <source>
        <dbReference type="ARBA" id="ARBA00005495"/>
    </source>
</evidence>
<dbReference type="InterPro" id="IPR011057">
    <property type="entry name" value="Mss4-like_sf"/>
</dbReference>
<dbReference type="GO" id="GO:0046872">
    <property type="term" value="F:metal ion binding"/>
    <property type="evidence" value="ECO:0007669"/>
    <property type="project" value="UniProtKB-KW"/>
</dbReference>
<keyword evidence="3" id="KW-0862">Zinc</keyword>
<feature type="domain" description="CENP-V/GFA" evidence="5">
    <location>
        <begin position="1"/>
        <end position="99"/>
    </location>
</feature>
<dbReference type="InterPro" id="IPR006913">
    <property type="entry name" value="CENP-V/GFA"/>
</dbReference>
<accession>A0AAW1T7F9</accession>
<proteinExistence type="inferred from homology"/>
<sequence>MYEEKASNYCHCRLCQKAIGAPVAVFTWVPTENFKFSKGQPKRYASSDKGDRLFCGDCGTPVGFDTKGPVIGVTVPTLDNPECFAPQQHIFVSSRQPWFKDNDGLPHLKEGPDSDSI</sequence>
<keyword evidence="4" id="KW-0456">Lyase</keyword>
<evidence type="ECO:0000256" key="2">
    <source>
        <dbReference type="ARBA" id="ARBA00022723"/>
    </source>
</evidence>
<dbReference type="EMBL" id="JALJOV010000226">
    <property type="protein sequence ID" value="KAK9865691.1"/>
    <property type="molecule type" value="Genomic_DNA"/>
</dbReference>
<dbReference type="PROSITE" id="PS51891">
    <property type="entry name" value="CENP_V_GFA"/>
    <property type="match status" value="1"/>
</dbReference>
<organism evidence="6 7">
    <name type="scientific">Apatococcus fuscideae</name>
    <dbReference type="NCBI Taxonomy" id="2026836"/>
    <lineage>
        <taxon>Eukaryota</taxon>
        <taxon>Viridiplantae</taxon>
        <taxon>Chlorophyta</taxon>
        <taxon>core chlorophytes</taxon>
        <taxon>Trebouxiophyceae</taxon>
        <taxon>Chlorellales</taxon>
        <taxon>Chlorellaceae</taxon>
        <taxon>Apatococcus</taxon>
    </lineage>
</organism>
<keyword evidence="7" id="KW-1185">Reference proteome</keyword>
<evidence type="ECO:0000259" key="5">
    <source>
        <dbReference type="PROSITE" id="PS51891"/>
    </source>
</evidence>
<evidence type="ECO:0000313" key="6">
    <source>
        <dbReference type="EMBL" id="KAK9865691.1"/>
    </source>
</evidence>
<evidence type="ECO:0000256" key="4">
    <source>
        <dbReference type="ARBA" id="ARBA00023239"/>
    </source>
</evidence>
<protein>
    <recommendedName>
        <fullName evidence="5">CENP-V/GFA domain-containing protein</fullName>
    </recommendedName>
</protein>
<dbReference type="SUPFAM" id="SSF51316">
    <property type="entry name" value="Mss4-like"/>
    <property type="match status" value="1"/>
</dbReference>
<keyword evidence="2" id="KW-0479">Metal-binding</keyword>